<dbReference type="GO" id="GO:0005524">
    <property type="term" value="F:ATP binding"/>
    <property type="evidence" value="ECO:0007669"/>
    <property type="project" value="UniProtKB-KW"/>
</dbReference>
<dbReference type="GO" id="GO:0016887">
    <property type="term" value="F:ATP hydrolysis activity"/>
    <property type="evidence" value="ECO:0007669"/>
    <property type="project" value="InterPro"/>
</dbReference>
<evidence type="ECO:0000256" key="1">
    <source>
        <dbReference type="ARBA" id="ARBA00022741"/>
    </source>
</evidence>
<organism evidence="4">
    <name type="scientific">Caldiarchaeum subterraneum</name>
    <dbReference type="NCBI Taxonomy" id="311458"/>
    <lineage>
        <taxon>Archaea</taxon>
        <taxon>Nitrososphaerota</taxon>
        <taxon>Candidatus Caldarchaeales</taxon>
        <taxon>Candidatus Caldarchaeaceae</taxon>
        <taxon>Candidatus Caldarchaeum</taxon>
    </lineage>
</organism>
<dbReference type="Gene3D" id="3.40.50.300">
    <property type="entry name" value="P-loop containing nucleotide triphosphate hydrolases"/>
    <property type="match status" value="1"/>
</dbReference>
<dbReference type="InterPro" id="IPR003593">
    <property type="entry name" value="AAA+_ATPase"/>
</dbReference>
<dbReference type="InterPro" id="IPR027417">
    <property type="entry name" value="P-loop_NTPase"/>
</dbReference>
<accession>A0A7J3VTA2</accession>
<keyword evidence="2 4" id="KW-0067">ATP-binding</keyword>
<dbReference type="InterPro" id="IPR003439">
    <property type="entry name" value="ABC_transporter-like_ATP-bd"/>
</dbReference>
<dbReference type="PANTHER" id="PTHR43613">
    <property type="entry name" value="ABC TRANSPORTER, ATP-BINDING PROTEIN"/>
    <property type="match status" value="1"/>
</dbReference>
<dbReference type="PANTHER" id="PTHR43613:SF1">
    <property type="entry name" value="ABC TRANSPORTER, ATP-BINDING PROTEIN"/>
    <property type="match status" value="1"/>
</dbReference>
<dbReference type="InterPro" id="IPR017871">
    <property type="entry name" value="ABC_transporter-like_CS"/>
</dbReference>
<dbReference type="SUPFAM" id="SSF52540">
    <property type="entry name" value="P-loop containing nucleoside triphosphate hydrolases"/>
    <property type="match status" value="1"/>
</dbReference>
<dbReference type="AlphaFoldDB" id="A0A7J3VTA2"/>
<comment type="caution">
    <text evidence="4">The sequence shown here is derived from an EMBL/GenBank/DDBJ whole genome shotgun (WGS) entry which is preliminary data.</text>
</comment>
<dbReference type="EMBL" id="DRXH01000102">
    <property type="protein sequence ID" value="HHM44249.1"/>
    <property type="molecule type" value="Genomic_DNA"/>
</dbReference>
<protein>
    <submittedName>
        <fullName evidence="4">ABC transporter ATP-binding protein</fullName>
    </submittedName>
</protein>
<dbReference type="Pfam" id="PF00005">
    <property type="entry name" value="ABC_tran"/>
    <property type="match status" value="1"/>
</dbReference>
<feature type="domain" description="ABC transporter" evidence="3">
    <location>
        <begin position="4"/>
        <end position="230"/>
    </location>
</feature>
<evidence type="ECO:0000259" key="3">
    <source>
        <dbReference type="PROSITE" id="PS50893"/>
    </source>
</evidence>
<evidence type="ECO:0000256" key="2">
    <source>
        <dbReference type="ARBA" id="ARBA00022840"/>
    </source>
</evidence>
<dbReference type="PROSITE" id="PS00211">
    <property type="entry name" value="ABC_TRANSPORTER_1"/>
    <property type="match status" value="1"/>
</dbReference>
<evidence type="ECO:0000313" key="4">
    <source>
        <dbReference type="EMBL" id="HHM44249.1"/>
    </source>
</evidence>
<proteinExistence type="predicted"/>
<reference evidence="4" key="1">
    <citation type="journal article" date="2020" name="mSystems">
        <title>Genome- and Community-Level Interaction Insights into Carbon Utilization and Element Cycling Functions of Hydrothermarchaeota in Hydrothermal Sediment.</title>
        <authorList>
            <person name="Zhou Z."/>
            <person name="Liu Y."/>
            <person name="Xu W."/>
            <person name="Pan J."/>
            <person name="Luo Z.H."/>
            <person name="Li M."/>
        </authorList>
    </citation>
    <scope>NUCLEOTIDE SEQUENCE [LARGE SCALE GENOMIC DNA]</scope>
    <source>
        <strain evidence="4">SpSt-1074</strain>
    </source>
</reference>
<gene>
    <name evidence="4" type="ORF">ENM31_02995</name>
</gene>
<dbReference type="PROSITE" id="PS50893">
    <property type="entry name" value="ABC_TRANSPORTER_2"/>
    <property type="match status" value="1"/>
</dbReference>
<name>A0A7J3VTA2_CALS0</name>
<sequence length="238" mass="26015">MKAVEVAGLWRFFGQTPVLRNVELTVEEGVVFGVIGPNGAGKTTLFRILATLLKPSRGEAKVFGKDVLKEPAEARKLVSYLPEDAGVYKHLTGLSFLKMMKTLYNMDASAVERGAAVSGLGEALGRKMGEYSKGMRRRILLASCLMVKPRLAILDEPTAGLDVEHSVYVRQVIKQYSAEGTTFLVSSHNMLEVSYLCDVIALINKGMIVDCGRPRQLLESHGVENLEELFVKKVGGLA</sequence>
<dbReference type="SMART" id="SM00382">
    <property type="entry name" value="AAA"/>
    <property type="match status" value="1"/>
</dbReference>
<keyword evidence="1" id="KW-0547">Nucleotide-binding</keyword>
<dbReference type="CDD" id="cd03230">
    <property type="entry name" value="ABC_DR_subfamily_A"/>
    <property type="match status" value="1"/>
</dbReference>